<dbReference type="Gene3D" id="1.10.150.50">
    <property type="entry name" value="Transcription Factor, Ets-1"/>
    <property type="match status" value="1"/>
</dbReference>
<feature type="compositionally biased region" description="Basic and acidic residues" evidence="3">
    <location>
        <begin position="551"/>
        <end position="571"/>
    </location>
</feature>
<sequence>MGTPLSPTPHPAQWDVPAVVAFLAALAPSQAAHAPAFRTHGIAGDVLLALDAAALRELGVRSVGQRLVILTGVWRLKQEWGIALDDGEWRPSSHDLLSSSSSSSSFPSTAASSHSSHVSFAAALRVRDERIRLLEGEVSQLAEYLSRFQHDFAGVCRMLGVRNPSSEHPAPSLASKPADPLLFTPESTLAALALPSPRAPVSGASAHVASPVQSGTSLESPRRLAAVQRTVPDETHSGAEDVPPLIKARTPTSAHAAAEPAEATGLTPTSAHPAGRTATTPGGSTLAATPGGSVLTPGHAASPAVPARAGSATPSERPESKSSAKDDAANPYKSFRVTLDDPCHKVLPAALKKYKINDDWRQYALFICYGNTERCLSYDEKPLLLFQKLKEAKQNPVFMLRHIRDVKSPIAIANAKAAARKNDAAKEGDAPEASPTKARSGSRAAGKVAEAVARFGGHTRDGSTGDGDESGPSGTAANGAEPPALLPSVEGSDPVISGPASQLPPSAAPPTYAIAIYPYVSERADEFDVGVGATFVVLSKAKGWWVVQRDRGGSGRPDVEGARGRDDENGHHPGVIHSGWVPAGCLLETSRPLAGVFLSAPEENGESGDKDRSMATAPIPPAVITSTSTPGVMLMDYAAPEDALDLRKEDRLRVFKRYNHWSYCVAESETHARGWVPSWYIGKLASSSSSRSRH</sequence>
<dbReference type="Pfam" id="PF00788">
    <property type="entry name" value="RA"/>
    <property type="match status" value="1"/>
</dbReference>
<feature type="compositionally biased region" description="Low complexity" evidence="3">
    <location>
        <begin position="497"/>
        <end position="508"/>
    </location>
</feature>
<dbReference type="SMART" id="SM00326">
    <property type="entry name" value="SH3"/>
    <property type="match status" value="2"/>
</dbReference>
<feature type="domain" description="SH3" evidence="4">
    <location>
        <begin position="508"/>
        <end position="591"/>
    </location>
</feature>
<name>A0A316YZ26_9BASI</name>
<feature type="domain" description="Ras-associating" evidence="6">
    <location>
        <begin position="330"/>
        <end position="405"/>
    </location>
</feature>
<dbReference type="CDD" id="cd00174">
    <property type="entry name" value="SH3"/>
    <property type="match status" value="1"/>
</dbReference>
<dbReference type="InterPro" id="IPR036028">
    <property type="entry name" value="SH3-like_dom_sf"/>
</dbReference>
<dbReference type="CDD" id="cd01786">
    <property type="entry name" value="RA_STE50"/>
    <property type="match status" value="1"/>
</dbReference>
<dbReference type="PANTHER" id="PTHR24135">
    <property type="entry name" value="SH3 AND MULTIPLE ANKYRIN REPEAT DOMAINS PROTEIN"/>
    <property type="match status" value="1"/>
</dbReference>
<dbReference type="AlphaFoldDB" id="A0A316YZ26"/>
<keyword evidence="8" id="KW-1185">Reference proteome</keyword>
<evidence type="ECO:0000259" key="5">
    <source>
        <dbReference type="PROSITE" id="PS50105"/>
    </source>
</evidence>
<dbReference type="SMART" id="SM00314">
    <property type="entry name" value="RA"/>
    <property type="match status" value="1"/>
</dbReference>
<feature type="domain" description="SAM" evidence="5">
    <location>
        <begin position="14"/>
        <end position="79"/>
    </location>
</feature>
<dbReference type="SUPFAM" id="SSF50044">
    <property type="entry name" value="SH3-domain"/>
    <property type="match status" value="2"/>
</dbReference>
<dbReference type="InterPro" id="IPR013761">
    <property type="entry name" value="SAM/pointed_sf"/>
</dbReference>
<proteinExistence type="predicted"/>
<dbReference type="Gene3D" id="3.10.20.90">
    <property type="entry name" value="Phosphatidylinositol 3-kinase Catalytic Subunit, Chain A, domain 1"/>
    <property type="match status" value="1"/>
</dbReference>
<dbReference type="Pfam" id="PF00018">
    <property type="entry name" value="SH3_1"/>
    <property type="match status" value="1"/>
</dbReference>
<feature type="region of interest" description="Disordered" evidence="3">
    <location>
        <begin position="197"/>
        <end position="329"/>
    </location>
</feature>
<evidence type="ECO:0000256" key="1">
    <source>
        <dbReference type="ARBA" id="ARBA00022443"/>
    </source>
</evidence>
<protein>
    <submittedName>
        <fullName evidence="7">RA-domain-containing protein</fullName>
    </submittedName>
</protein>
<dbReference type="OrthoDB" id="8883818at2759"/>
<dbReference type="GO" id="GO:0007165">
    <property type="term" value="P:signal transduction"/>
    <property type="evidence" value="ECO:0007669"/>
    <property type="project" value="InterPro"/>
</dbReference>
<feature type="compositionally biased region" description="Basic and acidic residues" evidence="3">
    <location>
        <begin position="420"/>
        <end position="429"/>
    </location>
</feature>
<dbReference type="Pfam" id="PF07647">
    <property type="entry name" value="SAM_2"/>
    <property type="match status" value="1"/>
</dbReference>
<dbReference type="InterPro" id="IPR001452">
    <property type="entry name" value="SH3_domain"/>
</dbReference>
<feature type="compositionally biased region" description="Polar residues" evidence="3">
    <location>
        <begin position="277"/>
        <end position="287"/>
    </location>
</feature>
<dbReference type="PROSITE" id="PS50105">
    <property type="entry name" value="SAM_DOMAIN"/>
    <property type="match status" value="1"/>
</dbReference>
<dbReference type="STRING" id="58919.A0A316YZ26"/>
<dbReference type="InterPro" id="IPR029071">
    <property type="entry name" value="Ubiquitin-like_domsf"/>
</dbReference>
<dbReference type="SUPFAM" id="SSF54236">
    <property type="entry name" value="Ubiquitin-like"/>
    <property type="match status" value="1"/>
</dbReference>
<feature type="region of interest" description="Disordered" evidence="3">
    <location>
        <begin position="551"/>
        <end position="574"/>
    </location>
</feature>
<dbReference type="EMBL" id="KZ819309">
    <property type="protein sequence ID" value="PWN94707.1"/>
    <property type="molecule type" value="Genomic_DNA"/>
</dbReference>
<evidence type="ECO:0000256" key="3">
    <source>
        <dbReference type="SAM" id="MobiDB-lite"/>
    </source>
</evidence>
<dbReference type="InterPro" id="IPR000159">
    <property type="entry name" value="RA_dom"/>
</dbReference>
<dbReference type="RefSeq" id="XP_025594986.1">
    <property type="nucleotide sequence ID" value="XM_025740716.1"/>
</dbReference>
<dbReference type="PROSITE" id="PS50002">
    <property type="entry name" value="SH3"/>
    <property type="match status" value="1"/>
</dbReference>
<dbReference type="InterPro" id="IPR001660">
    <property type="entry name" value="SAM"/>
</dbReference>
<dbReference type="InterPro" id="IPR051569">
    <property type="entry name" value="SHANK"/>
</dbReference>
<dbReference type="PANTHER" id="PTHR24135:SF28">
    <property type="entry name" value="LD13733P"/>
    <property type="match status" value="1"/>
</dbReference>
<dbReference type="Proteomes" id="UP000245946">
    <property type="component" value="Unassembled WGS sequence"/>
</dbReference>
<evidence type="ECO:0000259" key="4">
    <source>
        <dbReference type="PROSITE" id="PS50002"/>
    </source>
</evidence>
<dbReference type="Gene3D" id="2.30.30.40">
    <property type="entry name" value="SH3 Domains"/>
    <property type="match status" value="2"/>
</dbReference>
<reference evidence="7 8" key="1">
    <citation type="journal article" date="2018" name="Mol. Biol. Evol.">
        <title>Broad Genomic Sampling Reveals a Smut Pathogenic Ancestry of the Fungal Clade Ustilaginomycotina.</title>
        <authorList>
            <person name="Kijpornyongpan T."/>
            <person name="Mondo S.J."/>
            <person name="Barry K."/>
            <person name="Sandor L."/>
            <person name="Lee J."/>
            <person name="Lipzen A."/>
            <person name="Pangilinan J."/>
            <person name="LaButti K."/>
            <person name="Hainaut M."/>
            <person name="Henrissat B."/>
            <person name="Grigoriev I.V."/>
            <person name="Spatafora J.W."/>
            <person name="Aime M.C."/>
        </authorList>
    </citation>
    <scope>NUCLEOTIDE SEQUENCE [LARGE SCALE GENOMIC DNA]</scope>
    <source>
        <strain evidence="7 8">MCA 4186</strain>
    </source>
</reference>
<evidence type="ECO:0000256" key="2">
    <source>
        <dbReference type="PROSITE-ProRule" id="PRU00192"/>
    </source>
</evidence>
<dbReference type="SMART" id="SM00454">
    <property type="entry name" value="SAM"/>
    <property type="match status" value="1"/>
</dbReference>
<feature type="compositionally biased region" description="Low complexity" evidence="3">
    <location>
        <begin position="250"/>
        <end position="269"/>
    </location>
</feature>
<evidence type="ECO:0000259" key="6">
    <source>
        <dbReference type="PROSITE" id="PS50200"/>
    </source>
</evidence>
<feature type="region of interest" description="Disordered" evidence="3">
    <location>
        <begin position="420"/>
        <end position="508"/>
    </location>
</feature>
<feature type="non-terminal residue" evidence="7">
    <location>
        <position position="694"/>
    </location>
</feature>
<gene>
    <name evidence="7" type="ORF">FA09DRAFT_313073</name>
</gene>
<feature type="compositionally biased region" description="Basic and acidic residues" evidence="3">
    <location>
        <begin position="316"/>
        <end position="328"/>
    </location>
</feature>
<dbReference type="PROSITE" id="PS50200">
    <property type="entry name" value="RA"/>
    <property type="match status" value="1"/>
</dbReference>
<keyword evidence="1 2" id="KW-0728">SH3 domain</keyword>
<evidence type="ECO:0000313" key="8">
    <source>
        <dbReference type="Proteomes" id="UP000245946"/>
    </source>
</evidence>
<accession>A0A316YZ26</accession>
<dbReference type="SUPFAM" id="SSF47769">
    <property type="entry name" value="SAM/Pointed domain"/>
    <property type="match status" value="1"/>
</dbReference>
<evidence type="ECO:0000313" key="7">
    <source>
        <dbReference type="EMBL" id="PWN94707.1"/>
    </source>
</evidence>
<dbReference type="GeneID" id="37268262"/>
<organism evidence="7 8">
    <name type="scientific">Tilletiopsis washingtonensis</name>
    <dbReference type="NCBI Taxonomy" id="58919"/>
    <lineage>
        <taxon>Eukaryota</taxon>
        <taxon>Fungi</taxon>
        <taxon>Dikarya</taxon>
        <taxon>Basidiomycota</taxon>
        <taxon>Ustilaginomycotina</taxon>
        <taxon>Exobasidiomycetes</taxon>
        <taxon>Entylomatales</taxon>
        <taxon>Entylomatales incertae sedis</taxon>
        <taxon>Tilletiopsis</taxon>
    </lineage>
</organism>